<evidence type="ECO:0000313" key="2">
    <source>
        <dbReference type="EMBL" id="GAA0151033.1"/>
    </source>
</evidence>
<name>A0AAV3PIU5_LITER</name>
<dbReference type="AlphaFoldDB" id="A0AAV3PIU5"/>
<feature type="compositionally biased region" description="Basic and acidic residues" evidence="1">
    <location>
        <begin position="231"/>
        <end position="255"/>
    </location>
</feature>
<keyword evidence="3" id="KW-1185">Reference proteome</keyword>
<evidence type="ECO:0000313" key="3">
    <source>
        <dbReference type="Proteomes" id="UP001454036"/>
    </source>
</evidence>
<evidence type="ECO:0000256" key="1">
    <source>
        <dbReference type="SAM" id="MobiDB-lite"/>
    </source>
</evidence>
<dbReference type="EMBL" id="BAABME010032881">
    <property type="protein sequence ID" value="GAA0151033.1"/>
    <property type="molecule type" value="Genomic_DNA"/>
</dbReference>
<gene>
    <name evidence="2" type="ORF">LIER_43126</name>
</gene>
<protein>
    <submittedName>
        <fullName evidence="2">Uncharacterized protein</fullName>
    </submittedName>
</protein>
<reference evidence="2 3" key="1">
    <citation type="submission" date="2024-01" db="EMBL/GenBank/DDBJ databases">
        <title>The complete chloroplast genome sequence of Lithospermum erythrorhizon: insights into the phylogenetic relationship among Boraginaceae species and the maternal lineages of purple gromwells.</title>
        <authorList>
            <person name="Okada T."/>
            <person name="Watanabe K."/>
        </authorList>
    </citation>
    <scope>NUCLEOTIDE SEQUENCE [LARGE SCALE GENOMIC DNA]</scope>
</reference>
<comment type="caution">
    <text evidence="2">The sequence shown here is derived from an EMBL/GenBank/DDBJ whole genome shotgun (WGS) entry which is preliminary data.</text>
</comment>
<organism evidence="2 3">
    <name type="scientific">Lithospermum erythrorhizon</name>
    <name type="common">Purple gromwell</name>
    <name type="synonym">Lithospermum officinale var. erythrorhizon</name>
    <dbReference type="NCBI Taxonomy" id="34254"/>
    <lineage>
        <taxon>Eukaryota</taxon>
        <taxon>Viridiplantae</taxon>
        <taxon>Streptophyta</taxon>
        <taxon>Embryophyta</taxon>
        <taxon>Tracheophyta</taxon>
        <taxon>Spermatophyta</taxon>
        <taxon>Magnoliopsida</taxon>
        <taxon>eudicotyledons</taxon>
        <taxon>Gunneridae</taxon>
        <taxon>Pentapetalae</taxon>
        <taxon>asterids</taxon>
        <taxon>lamiids</taxon>
        <taxon>Boraginales</taxon>
        <taxon>Boraginaceae</taxon>
        <taxon>Boraginoideae</taxon>
        <taxon>Lithospermeae</taxon>
        <taxon>Lithospermum</taxon>
    </lineage>
</organism>
<sequence>MSLPWIVRNKMLGHVIHEDLDFMHTEMYDECFSVKLHVGGSFQLRPMLDYVGGTTLDFDWIIPGDLDLRTVDEFALRVGQPLGSEVVYMYSVHGYGLTWLKPLMCDSDVDAFRKFSLEGRRYYKANTKNNVDEDDVIQYDAEGADIPNAEERTKYFDDLAFFKEGDTFDDDLDNEIRLENIKIERRKAKKLEIIAKRNMKRMRSEGWEEMTGSSSQPKKKFIGPYARHGLGFKERKSSRYKESSSDEEKDNHVLS</sequence>
<feature type="region of interest" description="Disordered" evidence="1">
    <location>
        <begin position="205"/>
        <end position="255"/>
    </location>
</feature>
<dbReference type="Proteomes" id="UP001454036">
    <property type="component" value="Unassembled WGS sequence"/>
</dbReference>
<accession>A0AAV3PIU5</accession>
<proteinExistence type="predicted"/>